<protein>
    <submittedName>
        <fullName evidence="1">Uncharacterized protein</fullName>
    </submittedName>
</protein>
<name>A0A645F3B5_9ZZZZ</name>
<accession>A0A645F3B5</accession>
<proteinExistence type="predicted"/>
<dbReference type="AlphaFoldDB" id="A0A645F3B5"/>
<gene>
    <name evidence="1" type="ORF">SDC9_156016</name>
</gene>
<comment type="caution">
    <text evidence="1">The sequence shown here is derived from an EMBL/GenBank/DDBJ whole genome shotgun (WGS) entry which is preliminary data.</text>
</comment>
<organism evidence="1">
    <name type="scientific">bioreactor metagenome</name>
    <dbReference type="NCBI Taxonomy" id="1076179"/>
    <lineage>
        <taxon>unclassified sequences</taxon>
        <taxon>metagenomes</taxon>
        <taxon>ecological metagenomes</taxon>
    </lineage>
</organism>
<sequence>MLLIPAKVVKFEACECKAVAFRVHIENPRMVLSHQLVLQLVGDDERGEVVYLEHFLNTVTGETLVRIVHPCIVDQHSDVLFKGSQMIGCGMDIAQLGEIGNEIRVNTLEFLLELCLQLLRLLLAPVDQQKRCTMTCIESGCLIPDSRSSSGYDHQFALKIL</sequence>
<dbReference type="EMBL" id="VSSQ01054817">
    <property type="protein sequence ID" value="MPN08731.1"/>
    <property type="molecule type" value="Genomic_DNA"/>
</dbReference>
<reference evidence="1" key="1">
    <citation type="submission" date="2019-08" db="EMBL/GenBank/DDBJ databases">
        <authorList>
            <person name="Kucharzyk K."/>
            <person name="Murdoch R.W."/>
            <person name="Higgins S."/>
            <person name="Loffler F."/>
        </authorList>
    </citation>
    <scope>NUCLEOTIDE SEQUENCE</scope>
</reference>
<evidence type="ECO:0000313" key="1">
    <source>
        <dbReference type="EMBL" id="MPN08731.1"/>
    </source>
</evidence>